<dbReference type="InterPro" id="IPR035976">
    <property type="entry name" value="Sushi/SCR/CCP_sf"/>
</dbReference>
<dbReference type="PANTHER" id="PTHR46393:SF7">
    <property type="entry name" value="COMPLEMENT C2"/>
    <property type="match status" value="1"/>
</dbReference>
<keyword evidence="6 13" id="KW-0732">Signal</keyword>
<feature type="signal peptide" evidence="13">
    <location>
        <begin position="1"/>
        <end position="20"/>
    </location>
</feature>
<evidence type="ECO:0000259" key="14">
    <source>
        <dbReference type="PROSITE" id="PS50234"/>
    </source>
</evidence>
<evidence type="ECO:0000313" key="18">
    <source>
        <dbReference type="Proteomes" id="UP001642483"/>
    </source>
</evidence>
<dbReference type="InterPro" id="IPR033116">
    <property type="entry name" value="TRYPSIN_SER"/>
</dbReference>
<feature type="domain" description="VWFA" evidence="14">
    <location>
        <begin position="667"/>
        <end position="862"/>
    </location>
</feature>
<evidence type="ECO:0000256" key="12">
    <source>
        <dbReference type="PROSITE-ProRule" id="PRU00302"/>
    </source>
</evidence>
<dbReference type="InterPro" id="IPR001314">
    <property type="entry name" value="Peptidase_S1A"/>
</dbReference>
<dbReference type="Gene3D" id="2.10.70.10">
    <property type="entry name" value="Complement Module, domain 1"/>
    <property type="match status" value="6"/>
</dbReference>
<evidence type="ECO:0000256" key="9">
    <source>
        <dbReference type="ARBA" id="ARBA00023157"/>
    </source>
</evidence>
<dbReference type="Pfam" id="PF00089">
    <property type="entry name" value="Trypsin"/>
    <property type="match status" value="2"/>
</dbReference>
<feature type="domain" description="Sushi" evidence="16">
    <location>
        <begin position="196"/>
        <end position="267"/>
    </location>
</feature>
<comment type="caution">
    <text evidence="12">Lacks conserved residue(s) required for the propagation of feature annotation.</text>
</comment>
<keyword evidence="7" id="KW-0677">Repeat</keyword>
<dbReference type="Pfam" id="PF00092">
    <property type="entry name" value="VWA"/>
    <property type="match status" value="1"/>
</dbReference>
<feature type="disulfide bond" evidence="12">
    <location>
        <begin position="532"/>
        <end position="559"/>
    </location>
</feature>
<dbReference type="EMBL" id="CAWYQH010000013">
    <property type="protein sequence ID" value="CAK8674437.1"/>
    <property type="molecule type" value="Genomic_DNA"/>
</dbReference>
<keyword evidence="18" id="KW-1185">Reference proteome</keyword>
<dbReference type="Gene3D" id="2.40.10.10">
    <property type="entry name" value="Trypsin-like serine proteases"/>
    <property type="match status" value="1"/>
</dbReference>
<organism evidence="17 18">
    <name type="scientific">Clavelina lepadiformis</name>
    <name type="common">Light-bulb sea squirt</name>
    <name type="synonym">Ascidia lepadiformis</name>
    <dbReference type="NCBI Taxonomy" id="159417"/>
    <lineage>
        <taxon>Eukaryota</taxon>
        <taxon>Metazoa</taxon>
        <taxon>Chordata</taxon>
        <taxon>Tunicata</taxon>
        <taxon>Ascidiacea</taxon>
        <taxon>Aplousobranchia</taxon>
        <taxon>Clavelinidae</taxon>
        <taxon>Clavelina</taxon>
    </lineage>
</organism>
<dbReference type="InterPro" id="IPR000436">
    <property type="entry name" value="Sushi_SCR_CCP_dom"/>
</dbReference>
<feature type="domain" description="Sushi" evidence="16">
    <location>
        <begin position="566"/>
        <end position="625"/>
    </location>
</feature>
<dbReference type="SUPFAM" id="SSF53300">
    <property type="entry name" value="vWA-like"/>
    <property type="match status" value="1"/>
</dbReference>
<feature type="disulfide bond" evidence="12">
    <location>
        <begin position="238"/>
        <end position="265"/>
    </location>
</feature>
<keyword evidence="10" id="KW-0325">Glycoprotein</keyword>
<dbReference type="SUPFAM" id="SSF57535">
    <property type="entry name" value="Complement control module/SCR domain"/>
    <property type="match status" value="6"/>
</dbReference>
<evidence type="ECO:0000256" key="11">
    <source>
        <dbReference type="ARBA" id="ARBA00029636"/>
    </source>
</evidence>
<gene>
    <name evidence="17" type="ORF">CVLEPA_LOCUS4136</name>
</gene>
<dbReference type="InterPro" id="IPR043504">
    <property type="entry name" value="Peptidase_S1_PA_chymotrypsin"/>
</dbReference>
<dbReference type="CDD" id="cd00190">
    <property type="entry name" value="Tryp_SPc"/>
    <property type="match status" value="1"/>
</dbReference>
<protein>
    <recommendedName>
        <fullName evidence="11">C3/C5 convertase</fullName>
    </recommendedName>
</protein>
<dbReference type="Pfam" id="PF00084">
    <property type="entry name" value="Sushi"/>
    <property type="match status" value="6"/>
</dbReference>
<evidence type="ECO:0000256" key="4">
    <source>
        <dbReference type="ARBA" id="ARBA00022588"/>
    </source>
</evidence>
<keyword evidence="5 12" id="KW-0768">Sushi</keyword>
<evidence type="ECO:0000256" key="13">
    <source>
        <dbReference type="SAM" id="SignalP"/>
    </source>
</evidence>
<keyword evidence="8" id="KW-0391">Immunity</keyword>
<sequence>MSGPKTLLLASLILFGICSANYTKDYISKCDERNLKAARAVGRLCRKACSSSLQCRDGKICACDHECGASCMNFENFCSAPQAIPNMESVLVYKRNLNGSLGLVTGPPYLYDDIAHYECLPGYKKFSTSNVHYCHGRRDWTGKTTCTRECMERDLTAAAAGGRVCQNRCTSNEQCGQGRGCVCDHECGLSCLRIGATCPPPSAIMNMASIEVFVKARRGDLQRTSPPYRYNDIAKYTCNLGFVLKDPFEQSLCHGENAWTGNPSCVSMCPRDVKAAAAVGRLCREACRPGVQTCPSGQACLCDRECGFSCIDLNNFCSIPPPIGNMARVVVYREGLARSFFQVPAAPYRYGDVARYECNPGFKIDGRINRLDCHGRKNWTNLGNVRCLLACKKHQPQEAAENNMICTSACDTDQDCHGRLRCMCDEYCGRACVNPDVDCGIAPPTLNATIKYTGSGFRKIANYICDDRFFLSSGSPSRQCTGGGTWDGRTPICERVTCGDPTPSIEAMAGEPASNFNPNPPFYAGDQYEFSCRPFHRMLGDRVRTCMSNGRWSGIDTVCDIKDDETRCPHPGVPINGVLLRNKGFAIGNVVQFACEAGYSMVGSPRQKCLYFLQWSDGGAPKCINPRYRDSRSEVLAKLQRSTEEIQGTSGNSFGRFISATFAPGHEIYFVIDISASVKNSELRNALEFCIKLIERLSVNATGEIEFGIIIFALKTKVIWNTQDVQPPPEEIIKLLQNILLDRENYQAELRRGTNTTYALEVLSGQIEFSYQQHIKTERQRHVFILTDGRHNEGAPPEKMVQAMSSRENPPQFYSITSCLECSEPQIGSDAYNELLALALGKTENFIFIENFYVIQSLLDQVTDANIDYSKCGQAGDVGNIKHLASAGRLLGGQKVNSRAWPWQVVVTRKRSKVVNTYDRRSFLGGGTIINNQWVLTASHLFGDEEPEDIVVTYGLHRRPTSPQEILLPIVRVFTATEIFVHSGFTEDNYDYDVALIKIGKEYIQDGTNWREITSFGFVNYTAYIRPVCLPCMENNCLEDHLRKPEVGLLTGSESSEEKCRVETNFLLEKGNPDKKVLTVVTGFGHTEELEQRNVGQATPGKNLLQGLIQLKDEYHCNKTVKEYIPWTKEFSLKYTDRMLCGISGNDTANVNVCRGDSGGPLVREVYDDRTKESFWVQVGIVSWGWGCGQTYRSQEPGQSDVELHIPSFYTNVMSVSWWIQKHLNVRDQK</sequence>
<dbReference type="CDD" id="cd00033">
    <property type="entry name" value="CCP"/>
    <property type="match status" value="5"/>
</dbReference>
<dbReference type="PROSITE" id="PS00135">
    <property type="entry name" value="TRYPSIN_SER"/>
    <property type="match status" value="1"/>
</dbReference>
<dbReference type="PANTHER" id="PTHR46393">
    <property type="entry name" value="SUSHI DOMAIN-CONTAINING PROTEIN"/>
    <property type="match status" value="1"/>
</dbReference>
<dbReference type="Gene3D" id="3.40.50.410">
    <property type="entry name" value="von Willebrand factor, type A domain"/>
    <property type="match status" value="1"/>
</dbReference>
<dbReference type="InterPro" id="IPR002035">
    <property type="entry name" value="VWF_A"/>
</dbReference>
<name>A0ABP0F8B0_CLALP</name>
<keyword evidence="9 12" id="KW-1015">Disulfide bond</keyword>
<dbReference type="InterPro" id="IPR036465">
    <property type="entry name" value="vWFA_dom_sf"/>
</dbReference>
<evidence type="ECO:0000256" key="10">
    <source>
        <dbReference type="ARBA" id="ARBA00023180"/>
    </source>
</evidence>
<feature type="domain" description="Sushi" evidence="16">
    <location>
        <begin position="76"/>
        <end position="148"/>
    </location>
</feature>
<dbReference type="InterPro" id="IPR009003">
    <property type="entry name" value="Peptidase_S1_PA"/>
</dbReference>
<feature type="domain" description="Peptidase S1" evidence="15">
    <location>
        <begin position="890"/>
        <end position="1225"/>
    </location>
</feature>
<feature type="domain" description="Sushi" evidence="16">
    <location>
        <begin position="315"/>
        <end position="389"/>
    </location>
</feature>
<feature type="disulfide bond" evidence="12">
    <location>
        <begin position="119"/>
        <end position="146"/>
    </location>
</feature>
<evidence type="ECO:0000256" key="2">
    <source>
        <dbReference type="ARBA" id="ARBA00001946"/>
    </source>
</evidence>
<feature type="domain" description="Sushi" evidence="16">
    <location>
        <begin position="496"/>
        <end position="561"/>
    </location>
</feature>
<evidence type="ECO:0000256" key="5">
    <source>
        <dbReference type="ARBA" id="ARBA00022659"/>
    </source>
</evidence>
<dbReference type="Proteomes" id="UP001642483">
    <property type="component" value="Unassembled WGS sequence"/>
</dbReference>
<evidence type="ECO:0000259" key="16">
    <source>
        <dbReference type="PROSITE" id="PS50923"/>
    </source>
</evidence>
<dbReference type="InterPro" id="IPR001254">
    <property type="entry name" value="Trypsin_dom"/>
</dbReference>
<dbReference type="PROSITE" id="PS50240">
    <property type="entry name" value="TRYPSIN_DOM"/>
    <property type="match status" value="1"/>
</dbReference>
<evidence type="ECO:0000256" key="3">
    <source>
        <dbReference type="ARBA" id="ARBA00004241"/>
    </source>
</evidence>
<keyword evidence="4" id="KW-0399">Innate immunity</keyword>
<dbReference type="SUPFAM" id="SSF50494">
    <property type="entry name" value="Trypsin-like serine proteases"/>
    <property type="match status" value="1"/>
</dbReference>
<accession>A0ABP0F8B0</accession>
<evidence type="ECO:0000256" key="1">
    <source>
        <dbReference type="ARBA" id="ARBA00001936"/>
    </source>
</evidence>
<comment type="cofactor">
    <cofactor evidence="2">
        <name>Mg(2+)</name>
        <dbReference type="ChEBI" id="CHEBI:18420"/>
    </cofactor>
</comment>
<evidence type="ECO:0000256" key="7">
    <source>
        <dbReference type="ARBA" id="ARBA00022737"/>
    </source>
</evidence>
<dbReference type="PROSITE" id="PS50234">
    <property type="entry name" value="VWFA"/>
    <property type="match status" value="1"/>
</dbReference>
<feature type="domain" description="Sushi" evidence="16">
    <location>
        <begin position="430"/>
        <end position="495"/>
    </location>
</feature>
<dbReference type="PRINTS" id="PR00722">
    <property type="entry name" value="CHYMOTRYPSIN"/>
</dbReference>
<evidence type="ECO:0000256" key="6">
    <source>
        <dbReference type="ARBA" id="ARBA00022729"/>
    </source>
</evidence>
<evidence type="ECO:0000259" key="15">
    <source>
        <dbReference type="PROSITE" id="PS50240"/>
    </source>
</evidence>
<feature type="chain" id="PRO_5047359792" description="C3/C5 convertase" evidence="13">
    <location>
        <begin position="21"/>
        <end position="1230"/>
    </location>
</feature>
<comment type="caution">
    <text evidence="17">The sequence shown here is derived from an EMBL/GenBank/DDBJ whole genome shotgun (WGS) entry which is preliminary data.</text>
</comment>
<dbReference type="SMART" id="SM00032">
    <property type="entry name" value="CCP"/>
    <property type="match status" value="6"/>
</dbReference>
<comment type="subcellular location">
    <subcellularLocation>
        <location evidence="3">Cell surface</location>
    </subcellularLocation>
</comment>
<proteinExistence type="predicted"/>
<dbReference type="PROSITE" id="PS50923">
    <property type="entry name" value="SUSHI"/>
    <property type="match status" value="6"/>
</dbReference>
<dbReference type="SMART" id="SM00020">
    <property type="entry name" value="Tryp_SPc"/>
    <property type="match status" value="1"/>
</dbReference>
<evidence type="ECO:0000313" key="17">
    <source>
        <dbReference type="EMBL" id="CAK8674437.1"/>
    </source>
</evidence>
<reference evidence="17 18" key="1">
    <citation type="submission" date="2024-02" db="EMBL/GenBank/DDBJ databases">
        <authorList>
            <person name="Daric V."/>
            <person name="Darras S."/>
        </authorList>
    </citation>
    <scope>NUCLEOTIDE SEQUENCE [LARGE SCALE GENOMIC DNA]</scope>
</reference>
<evidence type="ECO:0000256" key="8">
    <source>
        <dbReference type="ARBA" id="ARBA00022859"/>
    </source>
</evidence>
<comment type="cofactor">
    <cofactor evidence="1">
        <name>Mn(2+)</name>
        <dbReference type="ChEBI" id="CHEBI:29035"/>
    </cofactor>
</comment>
<dbReference type="SMART" id="SM00327">
    <property type="entry name" value="VWA"/>
    <property type="match status" value="1"/>
</dbReference>